<reference evidence="11 12" key="1">
    <citation type="submission" date="2016-11" db="EMBL/GenBank/DDBJ databases">
        <authorList>
            <person name="Jaros S."/>
            <person name="Januszkiewicz K."/>
            <person name="Wedrychowicz H."/>
        </authorList>
    </citation>
    <scope>NUCLEOTIDE SEQUENCE [LARGE SCALE GENOMIC DNA]</scope>
</reference>
<evidence type="ECO:0000256" key="3">
    <source>
        <dbReference type="ARBA" id="ARBA00022801"/>
    </source>
</evidence>
<dbReference type="GO" id="GO:0042392">
    <property type="term" value="F:sphingosine-1-phosphate phosphatase activity"/>
    <property type="evidence" value="ECO:0007669"/>
    <property type="project" value="TreeGrafter"/>
</dbReference>
<dbReference type="CDD" id="cd03388">
    <property type="entry name" value="PAP2_SPPase1"/>
    <property type="match status" value="1"/>
</dbReference>
<keyword evidence="12" id="KW-1185">Reference proteome</keyword>
<keyword evidence="4" id="KW-0256">Endoplasmic reticulum</keyword>
<feature type="transmembrane region" description="Helical" evidence="9">
    <location>
        <begin position="377"/>
        <end position="399"/>
    </location>
</feature>
<evidence type="ECO:0000256" key="1">
    <source>
        <dbReference type="ARBA" id="ARBA00004477"/>
    </source>
</evidence>
<dbReference type="SMART" id="SM00014">
    <property type="entry name" value="acidPPc"/>
    <property type="match status" value="1"/>
</dbReference>
<evidence type="ECO:0000256" key="7">
    <source>
        <dbReference type="ARBA" id="ARBA00038324"/>
    </source>
</evidence>
<evidence type="ECO:0000256" key="6">
    <source>
        <dbReference type="ARBA" id="ARBA00023136"/>
    </source>
</evidence>
<evidence type="ECO:0000256" key="8">
    <source>
        <dbReference type="SAM" id="MobiDB-lite"/>
    </source>
</evidence>
<organism evidence="11 12">
    <name type="scientific">Microbotryum silenes-dioicae</name>
    <dbReference type="NCBI Taxonomy" id="796604"/>
    <lineage>
        <taxon>Eukaryota</taxon>
        <taxon>Fungi</taxon>
        <taxon>Dikarya</taxon>
        <taxon>Basidiomycota</taxon>
        <taxon>Pucciniomycotina</taxon>
        <taxon>Microbotryomycetes</taxon>
        <taxon>Microbotryales</taxon>
        <taxon>Microbotryaceae</taxon>
        <taxon>Microbotryum</taxon>
    </lineage>
</organism>
<keyword evidence="5 9" id="KW-1133">Transmembrane helix</keyword>
<feature type="domain" description="Phosphatidic acid phosphatase type 2/haloperoxidase" evidence="10">
    <location>
        <begin position="177"/>
        <end position="295"/>
    </location>
</feature>
<dbReference type="InterPro" id="IPR036938">
    <property type="entry name" value="PAP2/HPO_sf"/>
</dbReference>
<keyword evidence="3" id="KW-0378">Hydrolase</keyword>
<dbReference type="InterPro" id="IPR000326">
    <property type="entry name" value="PAP2/HPO"/>
</dbReference>
<evidence type="ECO:0000256" key="2">
    <source>
        <dbReference type="ARBA" id="ARBA00022692"/>
    </source>
</evidence>
<feature type="transmembrane region" description="Helical" evidence="9">
    <location>
        <begin position="309"/>
        <end position="328"/>
    </location>
</feature>
<dbReference type="Proteomes" id="UP000249464">
    <property type="component" value="Unassembled WGS sequence"/>
</dbReference>
<keyword evidence="6 9" id="KW-0472">Membrane</keyword>
<dbReference type="EMBL" id="FQNC01000087">
    <property type="protein sequence ID" value="SGZ27052.1"/>
    <property type="molecule type" value="Genomic_DNA"/>
</dbReference>
<dbReference type="Pfam" id="PF01569">
    <property type="entry name" value="PAP2"/>
    <property type="match status" value="1"/>
</dbReference>
<dbReference type="SUPFAM" id="SSF48317">
    <property type="entry name" value="Acid phosphatase/Vanadium-dependent haloperoxidase"/>
    <property type="match status" value="1"/>
</dbReference>
<keyword evidence="2 9" id="KW-0812">Transmembrane</keyword>
<evidence type="ECO:0000313" key="11">
    <source>
        <dbReference type="EMBL" id="SGZ27052.1"/>
    </source>
</evidence>
<dbReference type="GO" id="GO:0005789">
    <property type="term" value="C:endoplasmic reticulum membrane"/>
    <property type="evidence" value="ECO:0007669"/>
    <property type="project" value="UniProtKB-SubCell"/>
</dbReference>
<dbReference type="STRING" id="796604.A0A2X0MME6"/>
<feature type="compositionally biased region" description="Polar residues" evidence="8">
    <location>
        <begin position="473"/>
        <end position="484"/>
    </location>
</feature>
<dbReference type="PANTHER" id="PTHR14969:SF28">
    <property type="entry name" value="DIHYDROSPHINGOSINE 1-PHOSPHATE PHOSPHATASE LCB3-RELATED"/>
    <property type="match status" value="1"/>
</dbReference>
<evidence type="ECO:0000259" key="10">
    <source>
        <dbReference type="SMART" id="SM00014"/>
    </source>
</evidence>
<evidence type="ECO:0000256" key="4">
    <source>
        <dbReference type="ARBA" id="ARBA00022824"/>
    </source>
</evidence>
<feature type="compositionally biased region" description="Low complexity" evidence="8">
    <location>
        <begin position="486"/>
        <end position="497"/>
    </location>
</feature>
<feature type="compositionally biased region" description="Polar residues" evidence="8">
    <location>
        <begin position="1"/>
        <end position="10"/>
    </location>
</feature>
<evidence type="ECO:0000313" key="12">
    <source>
        <dbReference type="Proteomes" id="UP000249464"/>
    </source>
</evidence>
<gene>
    <name evidence="11" type="primary">BQ5605_C025g10039</name>
    <name evidence="11" type="ORF">BQ5605_C025G10039</name>
</gene>
<feature type="transmembrane region" description="Helical" evidence="9">
    <location>
        <begin position="280"/>
        <end position="297"/>
    </location>
</feature>
<dbReference type="Gene3D" id="1.20.144.10">
    <property type="entry name" value="Phosphatidic acid phosphatase type 2/haloperoxidase"/>
    <property type="match status" value="1"/>
</dbReference>
<feature type="region of interest" description="Disordered" evidence="8">
    <location>
        <begin position="468"/>
        <end position="543"/>
    </location>
</feature>
<proteinExistence type="inferred from homology"/>
<sequence length="590" mass="64894">MAPPRTSNVAQDPPSVDVSTSSSTTSPLLLPSPSLATLSTPTYDIPIAAFTPLDTPTISTSSNIHPLTSSDTDVVYSPQELSQSLQQNPVEHVRELALGRLSDQTYATLLPAWRDRLRKLLVRNLQREMGTLVWIQASLRTPARDDYFVKTSLLGTHSFFMICVPMPFWFGHGSVGRGLLYVLAAGGYTTSVLKDLLCVPRPYSPPLVRLSVGTHALEYGFPSTHSTTTVSMALYFAGLLWHSGFENSLVNLVGYIVLAIICVSVVFGRLYTGMHSITDVIVGTLMGVLCWLWYYVYETSVEHFTLRNGPLVPLIMVPSTLLLVFVHPAPAEDCPCFEDAVAFVSVAAGIVLAHHFHPRELLGETVRWGVGKGWGESVLQLVWMGTVVLKLVVGILTIFTWRLVAKEVCHATLPPLFRFFSSFLLPRRHYHDATEYDAYQKTEGLHPVPSIIDLPSLNDLDLDPTTTPLTSSYTGASSPSFKNQLRSRSGHSSPSPSVMVDETDPLGLLRQKQKREIEGENGEGVGEGYEKLSQSTSKKDGDRVRRDADVLTKVFVVSTFKVYSGIGWFATIGIPWAFEHVGLTIPPSFA</sequence>
<dbReference type="PANTHER" id="PTHR14969">
    <property type="entry name" value="SPHINGOSINE-1-PHOSPHATE PHOSPHOHYDROLASE"/>
    <property type="match status" value="1"/>
</dbReference>
<dbReference type="AlphaFoldDB" id="A0A2X0MME6"/>
<feature type="transmembrane region" description="Helical" evidence="9">
    <location>
        <begin position="147"/>
        <end position="170"/>
    </location>
</feature>
<protein>
    <submittedName>
        <fullName evidence="11">BQ5605_C025g10039 protein</fullName>
    </submittedName>
</protein>
<evidence type="ECO:0000256" key="5">
    <source>
        <dbReference type="ARBA" id="ARBA00022989"/>
    </source>
</evidence>
<feature type="transmembrane region" description="Helical" evidence="9">
    <location>
        <begin position="249"/>
        <end position="268"/>
    </location>
</feature>
<feature type="region of interest" description="Disordered" evidence="8">
    <location>
        <begin position="1"/>
        <end position="29"/>
    </location>
</feature>
<feature type="compositionally biased region" description="Low complexity" evidence="8">
    <location>
        <begin position="12"/>
        <end position="29"/>
    </location>
</feature>
<accession>A0A2X0MME6</accession>
<comment type="similarity">
    <text evidence="7">Belongs to the type 2 lipid phosphate phosphatase family.</text>
</comment>
<comment type="subcellular location">
    <subcellularLocation>
        <location evidence="1">Endoplasmic reticulum membrane</location>
        <topology evidence="1">Multi-pass membrane protein</topology>
    </subcellularLocation>
</comment>
<evidence type="ECO:0000256" key="9">
    <source>
        <dbReference type="SAM" id="Phobius"/>
    </source>
</evidence>
<name>A0A2X0MME6_9BASI</name>